<dbReference type="PROSITE" id="PS51257">
    <property type="entry name" value="PROKAR_LIPOPROTEIN"/>
    <property type="match status" value="1"/>
</dbReference>
<organism evidence="2 3">
    <name type="scientific">Hominiventricola filiformis</name>
    <dbReference type="NCBI Taxonomy" id="2885352"/>
    <lineage>
        <taxon>Bacteria</taxon>
        <taxon>Bacillati</taxon>
        <taxon>Bacillota</taxon>
        <taxon>Clostridia</taxon>
        <taxon>Lachnospirales</taxon>
        <taxon>Lachnospiraceae</taxon>
        <taxon>Hominiventricola</taxon>
    </lineage>
</organism>
<evidence type="ECO:0008006" key="4">
    <source>
        <dbReference type="Google" id="ProtNLM"/>
    </source>
</evidence>
<protein>
    <recommendedName>
        <fullName evidence="4">Sugar ABC transporter substrate-binding protein</fullName>
    </recommendedName>
</protein>
<reference evidence="2 3" key="1">
    <citation type="submission" date="2021-10" db="EMBL/GenBank/DDBJ databases">
        <title>Anaerobic single-cell dispensing facilitates the cultivation of human gut bacteria.</title>
        <authorList>
            <person name="Afrizal A."/>
        </authorList>
    </citation>
    <scope>NUCLEOTIDE SEQUENCE [LARGE SCALE GENOMIC DNA]</scope>
    <source>
        <strain evidence="2 3">CLA-AA-H276</strain>
    </source>
</reference>
<keyword evidence="1" id="KW-0732">Signal</keyword>
<dbReference type="SUPFAM" id="SSF53822">
    <property type="entry name" value="Periplasmic binding protein-like I"/>
    <property type="match status" value="1"/>
</dbReference>
<dbReference type="Proteomes" id="UP001198220">
    <property type="component" value="Unassembled WGS sequence"/>
</dbReference>
<evidence type="ECO:0000313" key="3">
    <source>
        <dbReference type="Proteomes" id="UP001198220"/>
    </source>
</evidence>
<feature type="signal peptide" evidence="1">
    <location>
        <begin position="1"/>
        <end position="24"/>
    </location>
</feature>
<proteinExistence type="predicted"/>
<dbReference type="RefSeq" id="WP_308458987.1">
    <property type="nucleotide sequence ID" value="NZ_JAJEPS010000003.1"/>
</dbReference>
<dbReference type="InterPro" id="IPR028082">
    <property type="entry name" value="Peripla_BP_I"/>
</dbReference>
<dbReference type="EMBL" id="JAJEPS010000003">
    <property type="protein sequence ID" value="MCC2125609.1"/>
    <property type="molecule type" value="Genomic_DNA"/>
</dbReference>
<accession>A0AAE3A6W0</accession>
<sequence length="392" mass="43432">MEKAKKFIALLLTLAFVAAMISCGKNQEQEHIHKIGVLVYDLKDEQVQAFREYLESYIAGNFSDVDFLYSSEVTTEEKEMEFLNNAIAEGVEGVLAFNSFDLEKEVSLCAENGVYFIRPSSTTAPEDFDKVADNPYFLGYFGPGSEMEYQAGFDMGSYFAKEQISDSYFLLSGGAGTNVMHEQRAEGMLDALQEVYGVQFEQSSAEIAAAEETLQVQAGKLKVTVFPGYIGVESIGQQAVAEYEKDPADVVMSVIPIRPIADSLGNASLGTIDCYTESNGELFENGNLKYLCGKYESIIGPAFAAMYNAVTGYSEDFREDGKAFAIQQGFWTSTDYQDFREKYELSSGITLNAYSYEDLLEVCKAHNPNATLDDLKELAGAWDFDSAVQRRK</sequence>
<keyword evidence="3" id="KW-1185">Reference proteome</keyword>
<feature type="chain" id="PRO_5042118130" description="Sugar ABC transporter substrate-binding protein" evidence="1">
    <location>
        <begin position="25"/>
        <end position="392"/>
    </location>
</feature>
<evidence type="ECO:0000256" key="1">
    <source>
        <dbReference type="SAM" id="SignalP"/>
    </source>
</evidence>
<name>A0AAE3A6W0_9FIRM</name>
<evidence type="ECO:0000313" key="2">
    <source>
        <dbReference type="EMBL" id="MCC2125609.1"/>
    </source>
</evidence>
<dbReference type="AlphaFoldDB" id="A0AAE3A6W0"/>
<comment type="caution">
    <text evidence="2">The sequence shown here is derived from an EMBL/GenBank/DDBJ whole genome shotgun (WGS) entry which is preliminary data.</text>
</comment>
<gene>
    <name evidence="2" type="ORF">LKD36_05380</name>
</gene>
<dbReference type="Gene3D" id="3.40.50.2300">
    <property type="match status" value="1"/>
</dbReference>